<feature type="domain" description="Peptidoglycan binding-like" evidence="1">
    <location>
        <begin position="119"/>
        <end position="174"/>
    </location>
</feature>
<dbReference type="RefSeq" id="WP_243467659.1">
    <property type="nucleotide sequence ID" value="NZ_BAVR01000052.1"/>
</dbReference>
<dbReference type="InterPro" id="IPR036365">
    <property type="entry name" value="PGBD-like_sf"/>
</dbReference>
<dbReference type="EMBL" id="BAVR01000052">
    <property type="protein sequence ID" value="GAE89998.1"/>
    <property type="molecule type" value="Genomic_DNA"/>
</dbReference>
<accession>W4VB24</accession>
<protein>
    <recommendedName>
        <fullName evidence="1">Peptidoglycan binding-like domain-containing protein</fullName>
    </recommendedName>
</protein>
<proteinExistence type="predicted"/>
<dbReference type="SUPFAM" id="SSF47090">
    <property type="entry name" value="PGBD-like"/>
    <property type="match status" value="2"/>
</dbReference>
<dbReference type="AlphaFoldDB" id="W4VB24"/>
<dbReference type="PROSITE" id="PS51257">
    <property type="entry name" value="PROKAR_LIPOPROTEIN"/>
    <property type="match status" value="1"/>
</dbReference>
<dbReference type="Pfam" id="PF01471">
    <property type="entry name" value="PG_binding_1"/>
    <property type="match status" value="2"/>
</dbReference>
<organism evidence="2 3">
    <name type="scientific">Acetivibrio straminisolvens JCM 21531</name>
    <dbReference type="NCBI Taxonomy" id="1294263"/>
    <lineage>
        <taxon>Bacteria</taxon>
        <taxon>Bacillati</taxon>
        <taxon>Bacillota</taxon>
        <taxon>Clostridia</taxon>
        <taxon>Eubacteriales</taxon>
        <taxon>Oscillospiraceae</taxon>
        <taxon>Acetivibrio</taxon>
    </lineage>
</organism>
<dbReference type="InterPro" id="IPR036366">
    <property type="entry name" value="PGBDSf"/>
</dbReference>
<keyword evidence="3" id="KW-1185">Reference proteome</keyword>
<feature type="domain" description="Peptidoglycan binding-like" evidence="1">
    <location>
        <begin position="40"/>
        <end position="94"/>
    </location>
</feature>
<evidence type="ECO:0000313" key="3">
    <source>
        <dbReference type="Proteomes" id="UP000019109"/>
    </source>
</evidence>
<evidence type="ECO:0000259" key="1">
    <source>
        <dbReference type="Pfam" id="PF01471"/>
    </source>
</evidence>
<reference evidence="2" key="1">
    <citation type="journal article" date="2014" name="Genome Announc.">
        <title>Draft Genome Sequence of Clostridium straminisolvens Strain JCM 21531T, Isolated from a Cellulose-Degrading Bacterial Community.</title>
        <authorList>
            <person name="Yuki M."/>
            <person name="Oshima K."/>
            <person name="Suda W."/>
            <person name="Sakamoto M."/>
            <person name="Kitamura K."/>
            <person name="Iida T."/>
            <person name="Hattori M."/>
            <person name="Ohkuma M."/>
        </authorList>
    </citation>
    <scope>NUCLEOTIDE SEQUENCE [LARGE SCALE GENOMIC DNA]</scope>
    <source>
        <strain evidence="2">JCM 21531</strain>
    </source>
</reference>
<comment type="caution">
    <text evidence="2">The sequence shown here is derived from an EMBL/GenBank/DDBJ whole genome shotgun (WGS) entry which is preliminary data.</text>
</comment>
<dbReference type="Proteomes" id="UP000019109">
    <property type="component" value="Unassembled WGS sequence"/>
</dbReference>
<dbReference type="STRING" id="1294263.JCM21531_3575"/>
<sequence>MNAKEETCFIFGHSTFLIACIMINSSIVFASSGVLKEGMSGSQVTALQKDLNTLGYLDVSPTGYYGSLTTAAVKKLQKNHGLKDDGIAGPNTFSLIKKLINERTASRSSGSTALKEGMSGSSVTALQKDLKALGYLNVEPTGYYGSLTKEAVKKLQAKHGLQQDGIAGTNTLALIDRLMGRSGSSASQLSTAATRGGIEKNNYLYSWFGNAENIFKKGDTAQVYDIKTGRTFNIKRTYGYNHADCETLTAKDTEIMLSIYGGSWSWERRPIIITVNGRKMAASMAGMPHAGVDSAPAEAYVKSRSGGYGAGDNLDAVKNNNMNGVFDIHFLNSKTHGTNKVDSNHQKAVKEAAEWASKNNF</sequence>
<dbReference type="InterPro" id="IPR052905">
    <property type="entry name" value="LD-transpeptidase_YkuD-like"/>
</dbReference>
<name>W4VB24_9FIRM</name>
<dbReference type="Gene3D" id="1.10.101.10">
    <property type="entry name" value="PGBD-like superfamily/PGBD"/>
    <property type="match status" value="2"/>
</dbReference>
<dbReference type="PANTHER" id="PTHR41533">
    <property type="entry name" value="L,D-TRANSPEPTIDASE HI_1667-RELATED"/>
    <property type="match status" value="1"/>
</dbReference>
<dbReference type="InterPro" id="IPR002477">
    <property type="entry name" value="Peptidoglycan-bd-like"/>
</dbReference>
<dbReference type="PANTHER" id="PTHR41533:SF1">
    <property type="entry name" value="L,D-TRANSPEPTIDASE YCBB-RELATED"/>
    <property type="match status" value="1"/>
</dbReference>
<gene>
    <name evidence="2" type="ORF">JCM21531_3575</name>
</gene>
<evidence type="ECO:0000313" key="2">
    <source>
        <dbReference type="EMBL" id="GAE89998.1"/>
    </source>
</evidence>